<reference evidence="2" key="2">
    <citation type="submission" date="2010-07" db="EMBL/GenBank/DDBJ databases">
        <authorList>
            <consortium name="The Broad Institute Genome Sequencing Platform"/>
            <consortium name="Broad Institute Genome Sequencing Center for Infectious Disease"/>
            <person name="Ma L.-J."/>
            <person name="Dead R."/>
            <person name="Young S."/>
            <person name="Zeng Q."/>
            <person name="Koehrsen M."/>
            <person name="Alvarado L."/>
            <person name="Berlin A."/>
            <person name="Chapman S.B."/>
            <person name="Chen Z."/>
            <person name="Freedman E."/>
            <person name="Gellesch M."/>
            <person name="Goldberg J."/>
            <person name="Griggs A."/>
            <person name="Gujja S."/>
            <person name="Heilman E.R."/>
            <person name="Heiman D."/>
            <person name="Hepburn T."/>
            <person name="Howarth C."/>
            <person name="Jen D."/>
            <person name="Larson L."/>
            <person name="Mehta T."/>
            <person name="Neiman D."/>
            <person name="Pearson M."/>
            <person name="Roberts A."/>
            <person name="Saif S."/>
            <person name="Shea T."/>
            <person name="Shenoy N."/>
            <person name="Sisk P."/>
            <person name="Stolte C."/>
            <person name="Sykes S."/>
            <person name="Walk T."/>
            <person name="White J."/>
            <person name="Yandava C."/>
            <person name="Haas B."/>
            <person name="Nusbaum C."/>
            <person name="Birren B."/>
        </authorList>
    </citation>
    <scope>NUCLEOTIDE SEQUENCE</scope>
    <source>
        <strain evidence="2">R3-111a-1</strain>
    </source>
</reference>
<name>J3NXK2_GAET3</name>
<protein>
    <submittedName>
        <fullName evidence="2 3">Uncharacterized protein</fullName>
    </submittedName>
</protein>
<sequence>MSPRLATKDAYNLSPPGARAMRGIKRAMQPASERQGCEASQPRHMVAEPAHRPLLTMLPSSTLPLSKWRRGSKSRQGRTGPDSPRPAIQVPSAFRALG</sequence>
<dbReference type="HOGENOM" id="CLU_2333718_0_0_1"/>
<reference evidence="3" key="4">
    <citation type="journal article" date="2015" name="G3 (Bethesda)">
        <title>Genome sequences of three phytopathogenic species of the Magnaporthaceae family of fungi.</title>
        <authorList>
            <person name="Okagaki L.H."/>
            <person name="Nunes C.C."/>
            <person name="Sailsbery J."/>
            <person name="Clay B."/>
            <person name="Brown D."/>
            <person name="John T."/>
            <person name="Oh Y."/>
            <person name="Young N."/>
            <person name="Fitzgerald M."/>
            <person name="Haas B.J."/>
            <person name="Zeng Q."/>
            <person name="Young S."/>
            <person name="Adiconis X."/>
            <person name="Fan L."/>
            <person name="Levin J.Z."/>
            <person name="Mitchell T.K."/>
            <person name="Okubara P.A."/>
            <person name="Farman M.L."/>
            <person name="Kohn L.M."/>
            <person name="Birren B."/>
            <person name="Ma L.-J."/>
            <person name="Dean R.A."/>
        </authorList>
    </citation>
    <scope>NUCLEOTIDE SEQUENCE</scope>
    <source>
        <strain evidence="3">R3-111a-1</strain>
    </source>
</reference>
<evidence type="ECO:0000313" key="3">
    <source>
        <dbReference type="EnsemblFungi" id="EJT76084"/>
    </source>
</evidence>
<evidence type="ECO:0000256" key="1">
    <source>
        <dbReference type="SAM" id="MobiDB-lite"/>
    </source>
</evidence>
<organism evidence="2">
    <name type="scientific">Gaeumannomyces tritici (strain R3-111a-1)</name>
    <name type="common">Wheat and barley take-all root rot fungus</name>
    <name type="synonym">Gaeumannomyces graminis var. tritici</name>
    <dbReference type="NCBI Taxonomy" id="644352"/>
    <lineage>
        <taxon>Eukaryota</taxon>
        <taxon>Fungi</taxon>
        <taxon>Dikarya</taxon>
        <taxon>Ascomycota</taxon>
        <taxon>Pezizomycotina</taxon>
        <taxon>Sordariomycetes</taxon>
        <taxon>Sordariomycetidae</taxon>
        <taxon>Magnaporthales</taxon>
        <taxon>Magnaporthaceae</taxon>
        <taxon>Gaeumannomyces</taxon>
    </lineage>
</organism>
<dbReference type="EnsemblFungi" id="EJT76084">
    <property type="protein sequence ID" value="EJT76084"/>
    <property type="gene ID" value="GGTG_06008"/>
</dbReference>
<feature type="compositionally biased region" description="Basic residues" evidence="1">
    <location>
        <begin position="67"/>
        <end position="76"/>
    </location>
</feature>
<keyword evidence="4" id="KW-1185">Reference proteome</keyword>
<accession>J3NXK2</accession>
<feature type="compositionally biased region" description="Low complexity" evidence="1">
    <location>
        <begin position="53"/>
        <end position="66"/>
    </location>
</feature>
<proteinExistence type="predicted"/>
<dbReference type="VEuPathDB" id="FungiDB:GGTG_06008"/>
<reference evidence="4" key="1">
    <citation type="submission" date="2010-07" db="EMBL/GenBank/DDBJ databases">
        <title>The genome sequence of Gaeumannomyces graminis var. tritici strain R3-111a-1.</title>
        <authorList>
            <consortium name="The Broad Institute Genome Sequencing Platform"/>
            <person name="Ma L.-J."/>
            <person name="Dead R."/>
            <person name="Young S."/>
            <person name="Zeng Q."/>
            <person name="Koehrsen M."/>
            <person name="Alvarado L."/>
            <person name="Berlin A."/>
            <person name="Chapman S.B."/>
            <person name="Chen Z."/>
            <person name="Freedman E."/>
            <person name="Gellesch M."/>
            <person name="Goldberg J."/>
            <person name="Griggs A."/>
            <person name="Gujja S."/>
            <person name="Heilman E.R."/>
            <person name="Heiman D."/>
            <person name="Hepburn T."/>
            <person name="Howarth C."/>
            <person name="Jen D."/>
            <person name="Larson L."/>
            <person name="Mehta T."/>
            <person name="Neiman D."/>
            <person name="Pearson M."/>
            <person name="Roberts A."/>
            <person name="Saif S."/>
            <person name="Shea T."/>
            <person name="Shenoy N."/>
            <person name="Sisk P."/>
            <person name="Stolte C."/>
            <person name="Sykes S."/>
            <person name="Walk T."/>
            <person name="White J."/>
            <person name="Yandava C."/>
            <person name="Haas B."/>
            <person name="Nusbaum C."/>
            <person name="Birren B."/>
        </authorList>
    </citation>
    <scope>NUCLEOTIDE SEQUENCE [LARGE SCALE GENOMIC DNA]</scope>
    <source>
        <strain evidence="4">R3-111a-1</strain>
    </source>
</reference>
<dbReference type="AlphaFoldDB" id="J3NXK2"/>
<dbReference type="Proteomes" id="UP000006039">
    <property type="component" value="Unassembled WGS sequence"/>
</dbReference>
<dbReference type="RefSeq" id="XP_009222084.1">
    <property type="nucleotide sequence ID" value="XM_009223820.1"/>
</dbReference>
<evidence type="ECO:0000313" key="4">
    <source>
        <dbReference type="Proteomes" id="UP000006039"/>
    </source>
</evidence>
<evidence type="ECO:0000313" key="2">
    <source>
        <dbReference type="EMBL" id="EJT76084.1"/>
    </source>
</evidence>
<gene>
    <name evidence="3" type="primary">20346466</name>
    <name evidence="2" type="ORF">GGTG_06008</name>
</gene>
<reference evidence="2" key="3">
    <citation type="submission" date="2010-09" db="EMBL/GenBank/DDBJ databases">
        <title>Annotation of Gaeumannomyces graminis var. tritici R3-111a-1.</title>
        <authorList>
            <consortium name="The Broad Institute Genome Sequencing Platform"/>
            <person name="Ma L.-J."/>
            <person name="Dead R."/>
            <person name="Young S.K."/>
            <person name="Zeng Q."/>
            <person name="Gargeya S."/>
            <person name="Fitzgerald M."/>
            <person name="Haas B."/>
            <person name="Abouelleil A."/>
            <person name="Alvarado L."/>
            <person name="Arachchi H.M."/>
            <person name="Berlin A."/>
            <person name="Brown A."/>
            <person name="Chapman S.B."/>
            <person name="Chen Z."/>
            <person name="Dunbar C."/>
            <person name="Freedman E."/>
            <person name="Gearin G."/>
            <person name="Gellesch M."/>
            <person name="Goldberg J."/>
            <person name="Griggs A."/>
            <person name="Gujja S."/>
            <person name="Heiman D."/>
            <person name="Howarth C."/>
            <person name="Larson L."/>
            <person name="Lui A."/>
            <person name="MacDonald P.J.P."/>
            <person name="Mehta T."/>
            <person name="Montmayeur A."/>
            <person name="Murphy C."/>
            <person name="Neiman D."/>
            <person name="Pearson M."/>
            <person name="Priest M."/>
            <person name="Roberts A."/>
            <person name="Saif S."/>
            <person name="Shea T."/>
            <person name="Shenoy N."/>
            <person name="Sisk P."/>
            <person name="Stolte C."/>
            <person name="Sykes S."/>
            <person name="Yandava C."/>
            <person name="Wortman J."/>
            <person name="Nusbaum C."/>
            <person name="Birren B."/>
        </authorList>
    </citation>
    <scope>NUCLEOTIDE SEQUENCE</scope>
    <source>
        <strain evidence="2">R3-111a-1</strain>
    </source>
</reference>
<feature type="region of interest" description="Disordered" evidence="1">
    <location>
        <begin position="49"/>
        <end position="98"/>
    </location>
</feature>
<dbReference type="GeneID" id="20346466"/>
<dbReference type="EMBL" id="GL385397">
    <property type="protein sequence ID" value="EJT76084.1"/>
    <property type="molecule type" value="Genomic_DNA"/>
</dbReference>
<reference evidence="3" key="5">
    <citation type="submission" date="2018-04" db="UniProtKB">
        <authorList>
            <consortium name="EnsemblFungi"/>
        </authorList>
    </citation>
    <scope>IDENTIFICATION</scope>
    <source>
        <strain evidence="3">R3-111a-1</strain>
    </source>
</reference>